<proteinExistence type="predicted"/>
<comment type="caution">
    <text evidence="1">The sequence shown here is derived from an EMBL/GenBank/DDBJ whole genome shotgun (WGS) entry which is preliminary data.</text>
</comment>
<dbReference type="EMBL" id="QOHO01000043">
    <property type="protein sequence ID" value="RFZ78285.1"/>
    <property type="molecule type" value="Genomic_DNA"/>
</dbReference>
<dbReference type="Proteomes" id="UP000260680">
    <property type="component" value="Unassembled WGS sequence"/>
</dbReference>
<evidence type="ECO:0000313" key="1">
    <source>
        <dbReference type="EMBL" id="RFZ78285.1"/>
    </source>
</evidence>
<evidence type="ECO:0000313" key="2">
    <source>
        <dbReference type="Proteomes" id="UP000260680"/>
    </source>
</evidence>
<organism evidence="1 2">
    <name type="scientific">Lacrimispora amygdalina</name>
    <dbReference type="NCBI Taxonomy" id="253257"/>
    <lineage>
        <taxon>Bacteria</taxon>
        <taxon>Bacillati</taxon>
        <taxon>Bacillota</taxon>
        <taxon>Clostridia</taxon>
        <taxon>Lachnospirales</taxon>
        <taxon>Lachnospiraceae</taxon>
        <taxon>Lacrimispora</taxon>
    </lineage>
</organism>
<name>A0A3E2NB91_9FIRM</name>
<protein>
    <submittedName>
        <fullName evidence="1">Uncharacterized protein</fullName>
    </submittedName>
</protein>
<accession>A0A3E2NB91</accession>
<sequence>MICRLCKVVMTSGTNYDGNNRRRYDECPKCHDRVYNKGKNFQEILHKEIENKKDNVPSKFGHRAGTLSCSATR</sequence>
<reference evidence="1 2" key="1">
    <citation type="submission" date="2018-07" db="EMBL/GenBank/DDBJ databases">
        <title>New species, Clostridium PI-S10-A1B.</title>
        <authorList>
            <person name="Krishna G."/>
            <person name="Summeta K."/>
            <person name="Shikha S."/>
            <person name="Prabhu P.B."/>
            <person name="Suresh K."/>
        </authorList>
    </citation>
    <scope>NUCLEOTIDE SEQUENCE [LARGE SCALE GENOMIC DNA]</scope>
    <source>
        <strain evidence="1 2">PI-S10-A1B</strain>
    </source>
</reference>
<gene>
    <name evidence="1" type="ORF">DS742_14320</name>
</gene>
<dbReference type="AlphaFoldDB" id="A0A3E2NB91"/>